<organism evidence="2 3">
    <name type="scientific">Eimeria praecox</name>
    <dbReference type="NCBI Taxonomy" id="51316"/>
    <lineage>
        <taxon>Eukaryota</taxon>
        <taxon>Sar</taxon>
        <taxon>Alveolata</taxon>
        <taxon>Apicomplexa</taxon>
        <taxon>Conoidasida</taxon>
        <taxon>Coccidia</taxon>
        <taxon>Eucoccidiorida</taxon>
        <taxon>Eimeriorina</taxon>
        <taxon>Eimeriidae</taxon>
        <taxon>Eimeria</taxon>
    </lineage>
</organism>
<dbReference type="VEuPathDB" id="ToxoDB:EPH_0002070"/>
<accession>U6G4R7</accession>
<dbReference type="Proteomes" id="UP000018201">
    <property type="component" value="Unassembled WGS sequence"/>
</dbReference>
<proteinExistence type="predicted"/>
<evidence type="ECO:0000313" key="2">
    <source>
        <dbReference type="EMBL" id="CDI74308.1"/>
    </source>
</evidence>
<evidence type="ECO:0000256" key="1">
    <source>
        <dbReference type="SAM" id="MobiDB-lite"/>
    </source>
</evidence>
<reference evidence="2" key="1">
    <citation type="submission" date="2013-10" db="EMBL/GenBank/DDBJ databases">
        <title>Genomic analysis of the causative agents of coccidiosis in chickens.</title>
        <authorList>
            <person name="Reid A.J."/>
            <person name="Blake D."/>
            <person name="Billington K."/>
            <person name="Browne H."/>
            <person name="Dunn M."/>
            <person name="Hung S."/>
            <person name="Kawahara F."/>
            <person name="Miranda-Saavedra D."/>
            <person name="Mourier T."/>
            <person name="Nagra H."/>
            <person name="Otto T.D."/>
            <person name="Rawlings N."/>
            <person name="Sanchez A."/>
            <person name="Sanders M."/>
            <person name="Subramaniam C."/>
            <person name="Tay Y."/>
            <person name="Dear P."/>
            <person name="Doerig C."/>
            <person name="Gruber A."/>
            <person name="Parkinson J."/>
            <person name="Shirley M."/>
            <person name="Wan K.L."/>
            <person name="Berriman M."/>
            <person name="Tomley F."/>
            <person name="Pain A."/>
        </authorList>
    </citation>
    <scope>NUCLEOTIDE SEQUENCE [LARGE SCALE GENOMIC DNA]</scope>
    <source>
        <strain evidence="2">Houghton</strain>
    </source>
</reference>
<protein>
    <submittedName>
        <fullName evidence="2">Uncharacterized protein</fullName>
    </submittedName>
</protein>
<sequence length="1002" mass="107606">MGRSSFPVHTPEDAVKLLHLVEAQQHTAVSRLKDAATQAAAAAAAAATTAAASAAVAQARAALAVVRRLGGLRAHLQRTSVRLQRLQQQHQHQHQQHQQFANSTPKGGSALTFGALTDTACSLPPTLAAQLRAGVDCLQTAARVSPLRDLLLLCCDLTQLCCCPPSLGSEALHRLLQLLQQVQRPQEPPELRAQEAALGLQLAALLVQQNAAEVAAAAGGQQTLSVLGSCIGRQQASIASAPASADASSSVDIPKEHSKSSLQEHHGAPEAGVREQGAMLQLSLLVSMQLLELLAHRKDMRRDLTLRTCVHTAQACALLASQEGIMRYMTLQQEAPEVFAAAVHLQLSSAFTAAHARRIASTALGLTSKQEALHALAESSSALLSQPSRVAISARSSDAAEVPCGASVPSGPFQQLRATADYDAASRLSAAALLRRIQQVLAPRLSALLLVEAARRRVLPGAGAQQQMPHEECGWTNRLLGAAMSAAVRATPTYATRKKLVLLLLHRLKQQREQQQEQQQQAWSHGDGWLMAILQEICEVSAFHEQHRLALSNSKAVRMSPAALASVCRSLAVAGLSVNKGGLSFLFEQISISLFGCTGFDEMPSHRIPPLAGEVEGGDDKDSRAADAPALATAAPFADGWSVAASTKPAANSCPAAASAAVAETVAAYGSWCTVFWATAKILKASCDSVQPSGSSDLKLQRLFVRKMLESLVENIAAAEPGEAAQIAEGLRLLLLLGLKAETHASRNKESWEERRRPLVLRQRLVRAELLLKAVQGITSHFVEHHERFGLVEVLNVLRLLVQLDLLQHMDGKLATEEAPAPYGQYLNLVRRQGFALQPVEDGCSKLRWPESGREGELSESLESFAQGLMLTIVLKYPEELQRLPKTLTKRVLKQAGGFPEKALLDAAERSHRERRSLLGAPRDVKAMIFAANFANPKQAVIQESTASLVEDAWIQAFCEISNQLSKLRVPPISGPEELLRMLGSMSPSSSMERLEGEQEKG</sequence>
<dbReference type="AlphaFoldDB" id="U6G4R7"/>
<keyword evidence="3" id="KW-1185">Reference proteome</keyword>
<feature type="region of interest" description="Disordered" evidence="1">
    <location>
        <begin position="247"/>
        <end position="270"/>
    </location>
</feature>
<evidence type="ECO:0000313" key="3">
    <source>
        <dbReference type="Proteomes" id="UP000018201"/>
    </source>
</evidence>
<dbReference type="EMBL" id="HG690206">
    <property type="protein sequence ID" value="CDI74308.1"/>
    <property type="molecule type" value="Genomic_DNA"/>
</dbReference>
<dbReference type="OrthoDB" id="349259at2759"/>
<reference evidence="2" key="2">
    <citation type="submission" date="2013-10" db="EMBL/GenBank/DDBJ databases">
        <authorList>
            <person name="Aslett M."/>
        </authorList>
    </citation>
    <scope>NUCLEOTIDE SEQUENCE [LARGE SCALE GENOMIC DNA]</scope>
    <source>
        <strain evidence="2">Houghton</strain>
    </source>
</reference>
<gene>
    <name evidence="2" type="ORF">EPH_0002070</name>
</gene>
<name>U6G4R7_9EIME</name>
<feature type="compositionally biased region" description="Basic and acidic residues" evidence="1">
    <location>
        <begin position="253"/>
        <end position="268"/>
    </location>
</feature>